<accession>A0A9Q1EEQ1</accession>
<comment type="catalytic activity">
    <reaction evidence="9">
        <text>L-seryl-[protein] + ATP = O-phospho-L-seryl-[protein] + ADP + H(+)</text>
        <dbReference type="Rhea" id="RHEA:17989"/>
        <dbReference type="Rhea" id="RHEA-COMP:9863"/>
        <dbReference type="Rhea" id="RHEA-COMP:11604"/>
        <dbReference type="ChEBI" id="CHEBI:15378"/>
        <dbReference type="ChEBI" id="CHEBI:29999"/>
        <dbReference type="ChEBI" id="CHEBI:30616"/>
        <dbReference type="ChEBI" id="CHEBI:83421"/>
        <dbReference type="ChEBI" id="CHEBI:456216"/>
        <dbReference type="EC" id="2.7.11.1"/>
    </reaction>
</comment>
<evidence type="ECO:0000256" key="9">
    <source>
        <dbReference type="ARBA" id="ARBA00048679"/>
    </source>
</evidence>
<feature type="region of interest" description="Disordered" evidence="11">
    <location>
        <begin position="237"/>
        <end position="358"/>
    </location>
</feature>
<dbReference type="Gene3D" id="1.10.510.10">
    <property type="entry name" value="Transferase(Phosphotransferase) domain 1"/>
    <property type="match status" value="1"/>
</dbReference>
<dbReference type="OrthoDB" id="8596411at2759"/>
<dbReference type="InterPro" id="IPR000719">
    <property type="entry name" value="Prot_kinase_dom"/>
</dbReference>
<dbReference type="GO" id="GO:0005737">
    <property type="term" value="C:cytoplasm"/>
    <property type="evidence" value="ECO:0007669"/>
    <property type="project" value="TreeGrafter"/>
</dbReference>
<evidence type="ECO:0000256" key="10">
    <source>
        <dbReference type="PROSITE-ProRule" id="PRU10141"/>
    </source>
</evidence>
<dbReference type="GO" id="GO:0004674">
    <property type="term" value="F:protein serine/threonine kinase activity"/>
    <property type="evidence" value="ECO:0007669"/>
    <property type="project" value="UniProtKB-KW"/>
</dbReference>
<dbReference type="SUPFAM" id="SSF54403">
    <property type="entry name" value="Cystatin/monellin"/>
    <property type="match status" value="1"/>
</dbReference>
<evidence type="ECO:0000256" key="8">
    <source>
        <dbReference type="ARBA" id="ARBA00047899"/>
    </source>
</evidence>
<dbReference type="GO" id="GO:0007346">
    <property type="term" value="P:regulation of mitotic cell cycle"/>
    <property type="evidence" value="ECO:0007669"/>
    <property type="project" value="TreeGrafter"/>
</dbReference>
<evidence type="ECO:0000259" key="12">
    <source>
        <dbReference type="PROSITE" id="PS50011"/>
    </source>
</evidence>
<comment type="catalytic activity">
    <reaction evidence="8">
        <text>L-threonyl-[protein] + ATP = O-phospho-L-threonyl-[protein] + ADP + H(+)</text>
        <dbReference type="Rhea" id="RHEA:46608"/>
        <dbReference type="Rhea" id="RHEA-COMP:11060"/>
        <dbReference type="Rhea" id="RHEA-COMP:11605"/>
        <dbReference type="ChEBI" id="CHEBI:15378"/>
        <dbReference type="ChEBI" id="CHEBI:30013"/>
        <dbReference type="ChEBI" id="CHEBI:30616"/>
        <dbReference type="ChEBI" id="CHEBI:61977"/>
        <dbReference type="ChEBI" id="CHEBI:456216"/>
        <dbReference type="EC" id="2.7.11.1"/>
    </reaction>
</comment>
<dbReference type="EMBL" id="JAINUF010000019">
    <property type="protein sequence ID" value="KAJ8337432.1"/>
    <property type="molecule type" value="Genomic_DNA"/>
</dbReference>
<comment type="caution">
    <text evidence="13">The sequence shown here is derived from an EMBL/GenBank/DDBJ whole genome shotgun (WGS) entry which is preliminary data.</text>
</comment>
<evidence type="ECO:0000256" key="6">
    <source>
        <dbReference type="ARBA" id="ARBA00022777"/>
    </source>
</evidence>
<evidence type="ECO:0000256" key="3">
    <source>
        <dbReference type="ARBA" id="ARBA00022527"/>
    </source>
</evidence>
<evidence type="ECO:0000313" key="14">
    <source>
        <dbReference type="Proteomes" id="UP001152622"/>
    </source>
</evidence>
<dbReference type="SMART" id="SM00220">
    <property type="entry name" value="S_TKc"/>
    <property type="match status" value="1"/>
</dbReference>
<keyword evidence="14" id="KW-1185">Reference proteome</keyword>
<dbReference type="InterPro" id="IPR008271">
    <property type="entry name" value="Ser/Thr_kinase_AS"/>
</dbReference>
<dbReference type="SUPFAM" id="SSF56112">
    <property type="entry name" value="Protein kinase-like (PK-like)"/>
    <property type="match status" value="1"/>
</dbReference>
<keyword evidence="3" id="KW-0723">Serine/threonine-protein kinase</keyword>
<sequence>MHRPDKGLADFLSLIHPAFGDAGDAAAAAGFQGDAAAAAGFQGDAAAAAGFQGDAAAAAGFQGDAAAAAGFQGDAAAAAGFQGDAAAAAGFQGDAAAAAGFQGDAAAGFQGDAASRYAAGLLSGSARAAAGLLNGSARAAAGLLSGSARATAGLLSGSARSTAGLLSGSARATSGLLSVFTFKDVLAAATADFNQKSQETKAFGPPKQGALRSMETVCPKSEDYLKEECIFKENGPMKKCSSSASLQVTARRGSIPDNVLSGGHRPRGAEASEDCHPEQDSSDTYADNFGFSSSRNFNRDPYNLRERRVEEPEEGTTVGQKRSLPPSVEEPASKRKRAQESVQAFGDKSSSKAKRIKSAQKGVNKFYKKAQLLGRGGYGSVYAGTRMSDGLPVALKYARKDEELQLPGLERPMPKEVGLFQMVNTPSSHPNILKLFDWFDRPASYVMAMERPDPCKDLFTYCQEQGGVLDEDQARSVTRQLLGALQHCHDHGVVHRDVKPENILIQTDTKEIKLIDFGCGDPLKDTPYTDYAGTNEFLPIEWYQKGQFLAGPGTVWSVGVTIYDIVCGDCPFTTYTDREMRQVEFCAGLSPGIKDFIRCCLRPRAKDRPTLEQLLLHPWLQQSC</sequence>
<comment type="similarity">
    <text evidence="1">Belongs to the protein kinase superfamily. CAMK Ser/Thr protein kinase family. PIM subfamily.</text>
</comment>
<dbReference type="PANTHER" id="PTHR22984">
    <property type="entry name" value="SERINE/THREONINE-PROTEIN KINASE PIM"/>
    <property type="match status" value="1"/>
</dbReference>
<evidence type="ECO:0000256" key="7">
    <source>
        <dbReference type="ARBA" id="ARBA00022840"/>
    </source>
</evidence>
<organism evidence="13 14">
    <name type="scientific">Synaphobranchus kaupii</name>
    <name type="common">Kaup's arrowtooth eel</name>
    <dbReference type="NCBI Taxonomy" id="118154"/>
    <lineage>
        <taxon>Eukaryota</taxon>
        <taxon>Metazoa</taxon>
        <taxon>Chordata</taxon>
        <taxon>Craniata</taxon>
        <taxon>Vertebrata</taxon>
        <taxon>Euteleostomi</taxon>
        <taxon>Actinopterygii</taxon>
        <taxon>Neopterygii</taxon>
        <taxon>Teleostei</taxon>
        <taxon>Anguilliformes</taxon>
        <taxon>Synaphobranchidae</taxon>
        <taxon>Synaphobranchus</taxon>
    </lineage>
</organism>
<dbReference type="Pfam" id="PF00666">
    <property type="entry name" value="Cathelicidins"/>
    <property type="match status" value="1"/>
</dbReference>
<reference evidence="13" key="1">
    <citation type="journal article" date="2023" name="Science">
        <title>Genome structures resolve the early diversification of teleost fishes.</title>
        <authorList>
            <person name="Parey E."/>
            <person name="Louis A."/>
            <person name="Montfort J."/>
            <person name="Bouchez O."/>
            <person name="Roques C."/>
            <person name="Iampietro C."/>
            <person name="Lluch J."/>
            <person name="Castinel A."/>
            <person name="Donnadieu C."/>
            <person name="Desvignes T."/>
            <person name="Floi Bucao C."/>
            <person name="Jouanno E."/>
            <person name="Wen M."/>
            <person name="Mejri S."/>
            <person name="Dirks R."/>
            <person name="Jansen H."/>
            <person name="Henkel C."/>
            <person name="Chen W.J."/>
            <person name="Zahm M."/>
            <person name="Cabau C."/>
            <person name="Klopp C."/>
            <person name="Thompson A.W."/>
            <person name="Robinson-Rechavi M."/>
            <person name="Braasch I."/>
            <person name="Lecointre G."/>
            <person name="Bobe J."/>
            <person name="Postlethwait J.H."/>
            <person name="Berthelot C."/>
            <person name="Roest Crollius H."/>
            <person name="Guiguen Y."/>
        </authorList>
    </citation>
    <scope>NUCLEOTIDE SEQUENCE</scope>
    <source>
        <strain evidence="13">WJC10195</strain>
    </source>
</reference>
<keyword evidence="7 10" id="KW-0067">ATP-binding</keyword>
<dbReference type="GO" id="GO:0005524">
    <property type="term" value="F:ATP binding"/>
    <property type="evidence" value="ECO:0007669"/>
    <property type="project" value="UniProtKB-UniRule"/>
</dbReference>
<evidence type="ECO:0000256" key="5">
    <source>
        <dbReference type="ARBA" id="ARBA00022741"/>
    </source>
</evidence>
<keyword evidence="4" id="KW-0808">Transferase</keyword>
<feature type="compositionally biased region" description="Polar residues" evidence="11">
    <location>
        <begin position="282"/>
        <end position="296"/>
    </location>
</feature>
<dbReference type="PROSITE" id="PS50011">
    <property type="entry name" value="PROTEIN_KINASE_DOM"/>
    <property type="match status" value="1"/>
</dbReference>
<dbReference type="Proteomes" id="UP001152622">
    <property type="component" value="Chromosome 19"/>
</dbReference>
<dbReference type="Gene3D" id="3.10.450.10">
    <property type="match status" value="1"/>
</dbReference>
<feature type="compositionally biased region" description="Basic and acidic residues" evidence="11">
    <location>
        <begin position="267"/>
        <end position="279"/>
    </location>
</feature>
<keyword evidence="6" id="KW-0418">Kinase</keyword>
<feature type="domain" description="Protein kinase" evidence="12">
    <location>
        <begin position="367"/>
        <end position="620"/>
    </location>
</feature>
<dbReference type="Gene3D" id="3.30.200.20">
    <property type="entry name" value="Phosphorylase Kinase, domain 1"/>
    <property type="match status" value="1"/>
</dbReference>
<dbReference type="PROSITE" id="PS00108">
    <property type="entry name" value="PROTEIN_KINASE_ST"/>
    <property type="match status" value="1"/>
</dbReference>
<dbReference type="PROSITE" id="PS00107">
    <property type="entry name" value="PROTEIN_KINASE_ATP"/>
    <property type="match status" value="1"/>
</dbReference>
<dbReference type="InterPro" id="IPR046350">
    <property type="entry name" value="Cystatin_sf"/>
</dbReference>
<dbReference type="InterPro" id="IPR017441">
    <property type="entry name" value="Protein_kinase_ATP_BS"/>
</dbReference>
<dbReference type="AlphaFoldDB" id="A0A9Q1EEQ1"/>
<evidence type="ECO:0000256" key="4">
    <source>
        <dbReference type="ARBA" id="ARBA00022679"/>
    </source>
</evidence>
<dbReference type="GO" id="GO:0043066">
    <property type="term" value="P:negative regulation of apoptotic process"/>
    <property type="evidence" value="ECO:0007669"/>
    <property type="project" value="TreeGrafter"/>
</dbReference>
<dbReference type="EC" id="2.7.11.1" evidence="2"/>
<evidence type="ECO:0000256" key="1">
    <source>
        <dbReference type="ARBA" id="ARBA00005505"/>
    </source>
</evidence>
<evidence type="ECO:0000256" key="2">
    <source>
        <dbReference type="ARBA" id="ARBA00012513"/>
    </source>
</evidence>
<evidence type="ECO:0000313" key="13">
    <source>
        <dbReference type="EMBL" id="KAJ8337432.1"/>
    </source>
</evidence>
<feature type="binding site" evidence="10">
    <location>
        <position position="400"/>
    </location>
    <ligand>
        <name>ATP</name>
        <dbReference type="ChEBI" id="CHEBI:30616"/>
    </ligand>
</feature>
<dbReference type="InterPro" id="IPR011009">
    <property type="entry name" value="Kinase-like_dom_sf"/>
</dbReference>
<evidence type="ECO:0000256" key="11">
    <source>
        <dbReference type="SAM" id="MobiDB-lite"/>
    </source>
</evidence>
<dbReference type="PANTHER" id="PTHR22984:SF11">
    <property type="entry name" value="AURORA KINASE-RELATED"/>
    <property type="match status" value="1"/>
</dbReference>
<dbReference type="InterPro" id="IPR051138">
    <property type="entry name" value="PIM_Ser/Thr_kinase"/>
</dbReference>
<proteinExistence type="inferred from homology"/>
<keyword evidence="5 10" id="KW-0547">Nucleotide-binding</keyword>
<dbReference type="Pfam" id="PF00069">
    <property type="entry name" value="Pkinase"/>
    <property type="match status" value="1"/>
</dbReference>
<name>A0A9Q1EEQ1_SYNKA</name>
<protein>
    <recommendedName>
        <fullName evidence="2">non-specific serine/threonine protein kinase</fullName>
        <ecNumber evidence="2">2.7.11.1</ecNumber>
    </recommendedName>
</protein>
<gene>
    <name evidence="13" type="ORF">SKAU_G00386520</name>
</gene>